<dbReference type="Proteomes" id="UP001430679">
    <property type="component" value="Unassembled WGS sequence"/>
</dbReference>
<feature type="domain" description="DUF5977" evidence="1">
    <location>
        <begin position="25"/>
        <end position="88"/>
    </location>
</feature>
<proteinExistence type="predicted"/>
<organism evidence="2 3">
    <name type="scientific">Flavobacterium piscisymbiosum</name>
    <dbReference type="NCBI Taxonomy" id="2893753"/>
    <lineage>
        <taxon>Bacteria</taxon>
        <taxon>Pseudomonadati</taxon>
        <taxon>Bacteroidota</taxon>
        <taxon>Flavobacteriia</taxon>
        <taxon>Flavobacteriales</taxon>
        <taxon>Flavobacteriaceae</taxon>
        <taxon>Flavobacterium</taxon>
    </lineage>
</organism>
<gene>
    <name evidence="2" type="ORF">LNP81_25670</name>
</gene>
<name>A0ABS8MLZ8_9FLAO</name>
<keyword evidence="3" id="KW-1185">Reference proteome</keyword>
<dbReference type="EMBL" id="JAJJMM010000001">
    <property type="protein sequence ID" value="MCC9066393.1"/>
    <property type="molecule type" value="Genomic_DNA"/>
</dbReference>
<accession>A0ABS8MLZ8</accession>
<evidence type="ECO:0000313" key="2">
    <source>
        <dbReference type="EMBL" id="MCC9066393.1"/>
    </source>
</evidence>
<comment type="caution">
    <text evidence="2">The sequence shown here is derived from an EMBL/GenBank/DDBJ whole genome shotgun (WGS) entry which is preliminary data.</text>
</comment>
<sequence>MEENTTFKPFEYLDHYTPVEGLQVYYNTEKTLTLKKNDCVKGTTGNPVTLTANANKFVSTVSASEANEQAESWLNANAQAYANNTGTCGIRPTAWRGANPSCVLEPPTTLLPFDYMVIKYKWAPGAGVDLDTFTGFVNTGISTLDKKWVGFGLGNEIPTSAIAQDSYIMWGGDIQDVTGTETCLINFKKVKEVYSNLNDVQIRMAGVWWVSKASGNIDVEITTFLGGTMTKEGKDIINNDGDQVQQLNFSKNISIQGKQLSIDQVTHIGYINYSNNQSTAKVVINY</sequence>
<evidence type="ECO:0000259" key="1">
    <source>
        <dbReference type="Pfam" id="PF19404"/>
    </source>
</evidence>
<evidence type="ECO:0000313" key="3">
    <source>
        <dbReference type="Proteomes" id="UP001430679"/>
    </source>
</evidence>
<dbReference type="RefSeq" id="WP_230040314.1">
    <property type="nucleotide sequence ID" value="NZ_JAJJMM010000001.1"/>
</dbReference>
<dbReference type="InterPro" id="IPR046020">
    <property type="entry name" value="DUF5977"/>
</dbReference>
<protein>
    <submittedName>
        <fullName evidence="2">DUF5977 domain-containing protein</fullName>
    </submittedName>
</protein>
<dbReference type="Pfam" id="PF19404">
    <property type="entry name" value="DUF5977"/>
    <property type="match status" value="1"/>
</dbReference>
<reference evidence="2" key="1">
    <citation type="submission" date="2021-11" db="EMBL/GenBank/DDBJ databases">
        <title>Description of novel Flavobacterium species.</title>
        <authorList>
            <person name="Saticioglu I.B."/>
            <person name="Ay H."/>
            <person name="Altun S."/>
            <person name="Duman M."/>
        </authorList>
    </citation>
    <scope>NUCLEOTIDE SEQUENCE</scope>
    <source>
        <strain evidence="2">F-30</strain>
    </source>
</reference>